<comment type="caution">
    <text evidence="4">The sequence shown here is derived from an EMBL/GenBank/DDBJ whole genome shotgun (WGS) entry which is preliminary data.</text>
</comment>
<reference evidence="4" key="1">
    <citation type="submission" date="2022-12" db="EMBL/GenBank/DDBJ databases">
        <authorList>
            <person name="Webb A."/>
        </authorList>
    </citation>
    <scope>NUCLEOTIDE SEQUENCE</scope>
    <source>
        <strain evidence="4">Pd1</strain>
    </source>
</reference>
<feature type="coiled-coil region" evidence="1">
    <location>
        <begin position="8"/>
        <end position="42"/>
    </location>
</feature>
<accession>A0AAV0V998</accession>
<evidence type="ECO:0000259" key="3">
    <source>
        <dbReference type="SMART" id="SM00800"/>
    </source>
</evidence>
<organism evidence="4 5">
    <name type="scientific">Peronospora destructor</name>
    <dbReference type="NCBI Taxonomy" id="86335"/>
    <lineage>
        <taxon>Eukaryota</taxon>
        <taxon>Sar</taxon>
        <taxon>Stramenopiles</taxon>
        <taxon>Oomycota</taxon>
        <taxon>Peronosporomycetes</taxon>
        <taxon>Peronosporales</taxon>
        <taxon>Peronosporaceae</taxon>
        <taxon>Peronospora</taxon>
    </lineage>
</organism>
<sequence>MRFGHRMSSCFSEESAAWQEKLKQLQNELVLAQYEAQKWKENPDHTADLLSPTLSSFDFDEDSSEDDSENIDVQAAGAAPLLLEAMNHESEIVEDGDNGKLGSTNDRNEPFNSSIDLDGENEYAQQQHLMNRIMHTKASSRDLWQARVHPNKVHDVARSSMHLKHEHIFEHFFVTGMVLSDAERHHQPSRYWKPKLLYDFPKRLDDPPDDSVADFCFPRGVPLIMCTPDQAASIRGVAVSKWFTEIEPLQNHIEQVSETSGYTFRLTGAKGEVLYGFCVAIMREVTAAGNTSEGSGSKSPRASWTPSCLGESSASPSSKGNRMAMTSQMAPMCYCFTSKFPFYRFHFALLRMIVENELEQHRLLSTASADVTGIETIEDEEFEIIMRPRLDRAIEFTIFHEENPHMKEPSRDLEKEGSSNLASISTKLNFSLIDRCSRSERRCKRESPQN</sequence>
<dbReference type="Proteomes" id="UP001162029">
    <property type="component" value="Unassembled WGS sequence"/>
</dbReference>
<feature type="region of interest" description="Disordered" evidence="2">
    <location>
        <begin position="289"/>
        <end position="322"/>
    </location>
</feature>
<evidence type="ECO:0000256" key="1">
    <source>
        <dbReference type="SAM" id="Coils"/>
    </source>
</evidence>
<protein>
    <recommendedName>
        <fullName evidence="3">uDENN domain-containing protein</fullName>
    </recommendedName>
</protein>
<feature type="compositionally biased region" description="Polar residues" evidence="2">
    <location>
        <begin position="101"/>
        <end position="115"/>
    </location>
</feature>
<dbReference type="EMBL" id="CANTFM010002241">
    <property type="protein sequence ID" value="CAI5745063.1"/>
    <property type="molecule type" value="Genomic_DNA"/>
</dbReference>
<feature type="region of interest" description="Disordered" evidence="2">
    <location>
        <begin position="43"/>
        <end position="69"/>
    </location>
</feature>
<name>A0AAV0V998_9STRA</name>
<evidence type="ECO:0000313" key="4">
    <source>
        <dbReference type="EMBL" id="CAI5745063.1"/>
    </source>
</evidence>
<keyword evidence="1" id="KW-0175">Coiled coil</keyword>
<dbReference type="PANTHER" id="PTHR15288:SF0">
    <property type="entry name" value="UDENN DOMAIN-CONTAINING PROTEIN"/>
    <property type="match status" value="1"/>
</dbReference>
<dbReference type="AlphaFoldDB" id="A0AAV0V998"/>
<feature type="compositionally biased region" description="Acidic residues" evidence="2">
    <location>
        <begin position="58"/>
        <end position="69"/>
    </location>
</feature>
<dbReference type="InterPro" id="IPR051942">
    <property type="entry name" value="DENN_domain_containing_2"/>
</dbReference>
<dbReference type="PANTHER" id="PTHR15288">
    <property type="entry name" value="DENN DOMAIN-CONTAINING PROTEIN 2"/>
    <property type="match status" value="1"/>
</dbReference>
<dbReference type="InterPro" id="IPR005113">
    <property type="entry name" value="uDENN_dom"/>
</dbReference>
<proteinExistence type="predicted"/>
<evidence type="ECO:0000313" key="5">
    <source>
        <dbReference type="Proteomes" id="UP001162029"/>
    </source>
</evidence>
<gene>
    <name evidence="4" type="ORF">PDE001_LOCUS10177</name>
</gene>
<dbReference type="Pfam" id="PF03456">
    <property type="entry name" value="uDENN"/>
    <property type="match status" value="1"/>
</dbReference>
<evidence type="ECO:0000256" key="2">
    <source>
        <dbReference type="SAM" id="MobiDB-lite"/>
    </source>
</evidence>
<dbReference type="Gene3D" id="3.30.450.200">
    <property type="match status" value="1"/>
</dbReference>
<feature type="region of interest" description="Disordered" evidence="2">
    <location>
        <begin position="94"/>
        <end position="116"/>
    </location>
</feature>
<dbReference type="SMART" id="SM00800">
    <property type="entry name" value="uDENN"/>
    <property type="match status" value="1"/>
</dbReference>
<keyword evidence="5" id="KW-1185">Reference proteome</keyword>
<feature type="domain" description="uDENN" evidence="3">
    <location>
        <begin position="165"/>
        <end position="282"/>
    </location>
</feature>